<organism evidence="2 3">
    <name type="scientific">Zalerion maritima</name>
    <dbReference type="NCBI Taxonomy" id="339359"/>
    <lineage>
        <taxon>Eukaryota</taxon>
        <taxon>Fungi</taxon>
        <taxon>Dikarya</taxon>
        <taxon>Ascomycota</taxon>
        <taxon>Pezizomycotina</taxon>
        <taxon>Sordariomycetes</taxon>
        <taxon>Lulworthiomycetidae</taxon>
        <taxon>Lulworthiales</taxon>
        <taxon>Lulworthiaceae</taxon>
        <taxon>Zalerion</taxon>
    </lineage>
</organism>
<dbReference type="Pfam" id="PF03358">
    <property type="entry name" value="FMN_red"/>
    <property type="match status" value="1"/>
</dbReference>
<name>A0AAD5RSF0_9PEZI</name>
<comment type="caution">
    <text evidence="2">The sequence shown here is derived from an EMBL/GenBank/DDBJ whole genome shotgun (WGS) entry which is preliminary data.</text>
</comment>
<dbReference type="AlphaFoldDB" id="A0AAD5RSF0"/>
<sequence>MYPSSNVPKTFNIGLITGSQRIPRTGPQITTFIHTILITHLSAPSIPASQPAKFTLTTIDISTLSLPLFNEPGIPSQIHSPEAYAHEHTRAWSRQISSLDGFIFITPQYNWGIPAGLKNAIDYLFNEWRFKPALIVAYGGHGGDKAAQNLKTVLGGGIDMRVVENPICLAFGGRDITVKAATGKDLGLNPADEGALWSDKRGLIIAGWEDFVGLLIEGPPTGAPTRK</sequence>
<dbReference type="GO" id="GO:0005829">
    <property type="term" value="C:cytosol"/>
    <property type="evidence" value="ECO:0007669"/>
    <property type="project" value="TreeGrafter"/>
</dbReference>
<reference evidence="2" key="1">
    <citation type="submission" date="2022-07" db="EMBL/GenBank/DDBJ databases">
        <title>Draft genome sequence of Zalerion maritima ATCC 34329, a (micro)plastics degrading marine fungus.</title>
        <authorList>
            <person name="Paco A."/>
            <person name="Goncalves M.F.M."/>
            <person name="Rocha-Santos T.A.P."/>
            <person name="Alves A."/>
        </authorList>
    </citation>
    <scope>NUCLEOTIDE SEQUENCE</scope>
    <source>
        <strain evidence="2">ATCC 34329</strain>
    </source>
</reference>
<dbReference type="EMBL" id="JAKWBI020000260">
    <property type="protein sequence ID" value="KAJ2897712.1"/>
    <property type="molecule type" value="Genomic_DNA"/>
</dbReference>
<evidence type="ECO:0000259" key="1">
    <source>
        <dbReference type="Pfam" id="PF03358"/>
    </source>
</evidence>
<evidence type="ECO:0000313" key="3">
    <source>
        <dbReference type="Proteomes" id="UP001201980"/>
    </source>
</evidence>
<dbReference type="GO" id="GO:0010181">
    <property type="term" value="F:FMN binding"/>
    <property type="evidence" value="ECO:0007669"/>
    <property type="project" value="TreeGrafter"/>
</dbReference>
<proteinExistence type="predicted"/>
<dbReference type="PANTHER" id="PTHR30543:SF21">
    <property type="entry name" value="NAD(P)H-DEPENDENT FMN REDUCTASE LOT6"/>
    <property type="match status" value="1"/>
</dbReference>
<dbReference type="GO" id="GO:0016491">
    <property type="term" value="F:oxidoreductase activity"/>
    <property type="evidence" value="ECO:0007669"/>
    <property type="project" value="InterPro"/>
</dbReference>
<protein>
    <recommendedName>
        <fullName evidence="1">NADPH-dependent FMN reductase-like domain-containing protein</fullName>
    </recommendedName>
</protein>
<accession>A0AAD5RSF0</accession>
<dbReference type="InterPro" id="IPR029039">
    <property type="entry name" value="Flavoprotein-like_sf"/>
</dbReference>
<evidence type="ECO:0000313" key="2">
    <source>
        <dbReference type="EMBL" id="KAJ2897712.1"/>
    </source>
</evidence>
<feature type="domain" description="NADPH-dependent FMN reductase-like" evidence="1">
    <location>
        <begin position="12"/>
        <end position="165"/>
    </location>
</feature>
<dbReference type="InterPro" id="IPR005025">
    <property type="entry name" value="FMN_Rdtase-like_dom"/>
</dbReference>
<dbReference type="Proteomes" id="UP001201980">
    <property type="component" value="Unassembled WGS sequence"/>
</dbReference>
<keyword evidence="3" id="KW-1185">Reference proteome</keyword>
<dbReference type="Gene3D" id="3.40.50.360">
    <property type="match status" value="1"/>
</dbReference>
<dbReference type="PANTHER" id="PTHR30543">
    <property type="entry name" value="CHROMATE REDUCTASE"/>
    <property type="match status" value="1"/>
</dbReference>
<dbReference type="SUPFAM" id="SSF52218">
    <property type="entry name" value="Flavoproteins"/>
    <property type="match status" value="1"/>
</dbReference>
<dbReference type="InterPro" id="IPR050712">
    <property type="entry name" value="NAD(P)H-dep_reductase"/>
</dbReference>
<gene>
    <name evidence="2" type="ORF">MKZ38_004489</name>
</gene>